<name>A0A484HC22_9ZZZZ</name>
<organism evidence="1">
    <name type="scientific">invertebrate metagenome</name>
    <dbReference type="NCBI Taxonomy" id="1711999"/>
    <lineage>
        <taxon>unclassified sequences</taxon>
        <taxon>metagenomes</taxon>
        <taxon>organismal metagenomes</taxon>
    </lineage>
</organism>
<protein>
    <submittedName>
        <fullName evidence="1">Uncharacterized protein</fullName>
    </submittedName>
</protein>
<proteinExistence type="predicted"/>
<gene>
    <name evidence="1" type="ORF">RIEGSTA812A_PEG_1181</name>
</gene>
<accession>A0A484HC22</accession>
<reference evidence="1" key="1">
    <citation type="submission" date="2018-10" db="EMBL/GenBank/DDBJ databases">
        <authorList>
            <person name="Gruber-Vodicka H."/>
            <person name="Jaeckle O."/>
        </authorList>
    </citation>
    <scope>NUCLEOTIDE SEQUENCE</scope>
</reference>
<sequence length="44" mass="4964">MVIASHCMVGTEPGLQTLWYHFWRGALLPSLYLLDVNEDSKDGV</sequence>
<dbReference type="EMBL" id="LR026963">
    <property type="protein sequence ID" value="VBB69708.1"/>
    <property type="molecule type" value="Genomic_DNA"/>
</dbReference>
<evidence type="ECO:0000313" key="1">
    <source>
        <dbReference type="EMBL" id="VBB69708.1"/>
    </source>
</evidence>
<dbReference type="AlphaFoldDB" id="A0A484HC22"/>